<proteinExistence type="inferred from homology"/>
<dbReference type="SUPFAM" id="SSF81606">
    <property type="entry name" value="PP2C-like"/>
    <property type="match status" value="1"/>
</dbReference>
<reference evidence="12 13" key="1">
    <citation type="submission" date="2024-10" db="EMBL/GenBank/DDBJ databases">
        <authorList>
            <person name="Kim D."/>
        </authorList>
    </citation>
    <scope>NUCLEOTIDE SEQUENCE [LARGE SCALE GENOMIC DNA]</scope>
    <source>
        <strain evidence="12">BH-2024</strain>
    </source>
</reference>
<evidence type="ECO:0000256" key="3">
    <source>
        <dbReference type="ARBA" id="ARBA00006702"/>
    </source>
</evidence>
<name>A0ABD2LE79_9BILA</name>
<evidence type="ECO:0000256" key="1">
    <source>
        <dbReference type="ARBA" id="ARBA00001936"/>
    </source>
</evidence>
<evidence type="ECO:0000256" key="10">
    <source>
        <dbReference type="SAM" id="MobiDB-lite"/>
    </source>
</evidence>
<sequence>MGAFLDKPKTEKTNDAGVGRDYKYVVASMQGWRIDMEDAHHVQITIGKESPFEEWSFFAVFDGHAGSKVAFHSAQNLLQTLLNTAEFQAVKEELKTNGPKITEKAKSLIQDGIRMGFLELDSSLGELQGGGERERSGTTAICAILTPDYIFFANLGDSRGLLSRRSNTIFSTEDHKPYLEKERERIIKAGGSVMIQRVNGSLAVSRALGDFEYKSVPGLCVTEQLVSPEPDIYIVPRDKEDDEFLVLACDGIYDVLVNEDLCALVRSRLSVTDDHKMASNQVLDVCLSKGSRDNMTMIVVIFDAAPKIDHSLVEFEQKWLMKIEKRVREIFTESAHEISDADTLTLLLKEEGFDDCNSIPSGIHLARPLLDRLLAEREQENPSKKNQCEHLLELKRKPNEERVSETDMETQTDDDDARGEGTAEIRTTIVVPNSGEELPKSEESVAES</sequence>
<keyword evidence="8" id="KW-0464">Manganese</keyword>
<evidence type="ECO:0000313" key="13">
    <source>
        <dbReference type="Proteomes" id="UP001620626"/>
    </source>
</evidence>
<feature type="domain" description="PPM-type phosphatase" evidence="11">
    <location>
        <begin position="23"/>
        <end position="302"/>
    </location>
</feature>
<keyword evidence="4" id="KW-0479">Metal-binding</keyword>
<dbReference type="Gene3D" id="3.60.40.10">
    <property type="entry name" value="PPM-type phosphatase domain"/>
    <property type="match status" value="1"/>
</dbReference>
<dbReference type="SMART" id="SM00332">
    <property type="entry name" value="PP2Cc"/>
    <property type="match status" value="1"/>
</dbReference>
<dbReference type="GO" id="GO:0046872">
    <property type="term" value="F:metal ion binding"/>
    <property type="evidence" value="ECO:0007669"/>
    <property type="project" value="UniProtKB-KW"/>
</dbReference>
<feature type="compositionally biased region" description="Basic and acidic residues" evidence="10">
    <location>
        <begin position="378"/>
        <end position="405"/>
    </location>
</feature>
<dbReference type="InterPro" id="IPR001932">
    <property type="entry name" value="PPM-type_phosphatase-like_dom"/>
</dbReference>
<evidence type="ECO:0000256" key="5">
    <source>
        <dbReference type="ARBA" id="ARBA00022801"/>
    </source>
</evidence>
<comment type="cofactor">
    <cofactor evidence="1">
        <name>Mn(2+)</name>
        <dbReference type="ChEBI" id="CHEBI:29035"/>
    </cofactor>
</comment>
<dbReference type="PROSITE" id="PS51746">
    <property type="entry name" value="PPM_2"/>
    <property type="match status" value="1"/>
</dbReference>
<evidence type="ECO:0000313" key="12">
    <source>
        <dbReference type="EMBL" id="KAL3113491.1"/>
    </source>
</evidence>
<dbReference type="PROSITE" id="PS01032">
    <property type="entry name" value="PPM_1"/>
    <property type="match status" value="1"/>
</dbReference>
<feature type="compositionally biased region" description="Basic and acidic residues" evidence="10">
    <location>
        <begin position="437"/>
        <end position="448"/>
    </location>
</feature>
<feature type="compositionally biased region" description="Acidic residues" evidence="10">
    <location>
        <begin position="406"/>
        <end position="417"/>
    </location>
</feature>
<comment type="similarity">
    <text evidence="3 9">Belongs to the PP2C family.</text>
</comment>
<comment type="cofactor">
    <cofactor evidence="2">
        <name>Mg(2+)</name>
        <dbReference type="ChEBI" id="CHEBI:18420"/>
    </cofactor>
</comment>
<evidence type="ECO:0000259" key="11">
    <source>
        <dbReference type="PROSITE" id="PS51746"/>
    </source>
</evidence>
<dbReference type="InterPro" id="IPR000222">
    <property type="entry name" value="PP2C_BS"/>
</dbReference>
<dbReference type="EMBL" id="JBICBT010000446">
    <property type="protein sequence ID" value="KAL3113491.1"/>
    <property type="molecule type" value="Genomic_DNA"/>
</dbReference>
<dbReference type="GO" id="GO:0004721">
    <property type="term" value="F:phosphoprotein phosphatase activity"/>
    <property type="evidence" value="ECO:0007669"/>
    <property type="project" value="UniProtKB-KW"/>
</dbReference>
<dbReference type="InterPro" id="IPR015655">
    <property type="entry name" value="PP2C"/>
</dbReference>
<keyword evidence="6" id="KW-0460">Magnesium</keyword>
<evidence type="ECO:0000256" key="8">
    <source>
        <dbReference type="ARBA" id="ARBA00023211"/>
    </source>
</evidence>
<evidence type="ECO:0000256" key="9">
    <source>
        <dbReference type="RuleBase" id="RU003465"/>
    </source>
</evidence>
<evidence type="ECO:0000256" key="2">
    <source>
        <dbReference type="ARBA" id="ARBA00001946"/>
    </source>
</evidence>
<comment type="caution">
    <text evidence="12">The sequence shown here is derived from an EMBL/GenBank/DDBJ whole genome shotgun (WGS) entry which is preliminary data.</text>
</comment>
<accession>A0ABD2LE79</accession>
<keyword evidence="7 9" id="KW-0904">Protein phosphatase</keyword>
<dbReference type="InterPro" id="IPR036457">
    <property type="entry name" value="PPM-type-like_dom_sf"/>
</dbReference>
<feature type="region of interest" description="Disordered" evidence="10">
    <location>
        <begin position="378"/>
        <end position="448"/>
    </location>
</feature>
<evidence type="ECO:0000256" key="6">
    <source>
        <dbReference type="ARBA" id="ARBA00022842"/>
    </source>
</evidence>
<keyword evidence="13" id="KW-1185">Reference proteome</keyword>
<evidence type="ECO:0000256" key="7">
    <source>
        <dbReference type="ARBA" id="ARBA00022912"/>
    </source>
</evidence>
<gene>
    <name evidence="12" type="ORF">niasHT_013601</name>
</gene>
<evidence type="ECO:0000256" key="4">
    <source>
        <dbReference type="ARBA" id="ARBA00022723"/>
    </source>
</evidence>
<dbReference type="AlphaFoldDB" id="A0ABD2LE79"/>
<dbReference type="Proteomes" id="UP001620626">
    <property type="component" value="Unassembled WGS sequence"/>
</dbReference>
<dbReference type="FunFam" id="3.60.40.10:FF:000001">
    <property type="entry name" value="protein phosphatase 1B isoform X1"/>
    <property type="match status" value="1"/>
</dbReference>
<dbReference type="CDD" id="cd00143">
    <property type="entry name" value="PP2Cc"/>
    <property type="match status" value="1"/>
</dbReference>
<dbReference type="PANTHER" id="PTHR47992">
    <property type="entry name" value="PROTEIN PHOSPHATASE"/>
    <property type="match status" value="1"/>
</dbReference>
<organism evidence="12 13">
    <name type="scientific">Heterodera trifolii</name>
    <dbReference type="NCBI Taxonomy" id="157864"/>
    <lineage>
        <taxon>Eukaryota</taxon>
        <taxon>Metazoa</taxon>
        <taxon>Ecdysozoa</taxon>
        <taxon>Nematoda</taxon>
        <taxon>Chromadorea</taxon>
        <taxon>Rhabditida</taxon>
        <taxon>Tylenchina</taxon>
        <taxon>Tylenchomorpha</taxon>
        <taxon>Tylenchoidea</taxon>
        <taxon>Heteroderidae</taxon>
        <taxon>Heteroderinae</taxon>
        <taxon>Heterodera</taxon>
    </lineage>
</organism>
<protein>
    <recommendedName>
        <fullName evidence="11">PPM-type phosphatase domain-containing protein</fullName>
    </recommendedName>
</protein>
<dbReference type="Pfam" id="PF00481">
    <property type="entry name" value="PP2C"/>
    <property type="match status" value="1"/>
</dbReference>
<keyword evidence="5 9" id="KW-0378">Hydrolase</keyword>